<organism evidence="3 4">
    <name type="scientific">Sitophilus oryzae</name>
    <name type="common">Rice weevil</name>
    <name type="synonym">Curculio oryzae</name>
    <dbReference type="NCBI Taxonomy" id="7048"/>
    <lineage>
        <taxon>Eukaryota</taxon>
        <taxon>Metazoa</taxon>
        <taxon>Ecdysozoa</taxon>
        <taxon>Arthropoda</taxon>
        <taxon>Hexapoda</taxon>
        <taxon>Insecta</taxon>
        <taxon>Pterygota</taxon>
        <taxon>Neoptera</taxon>
        <taxon>Endopterygota</taxon>
        <taxon>Coleoptera</taxon>
        <taxon>Polyphaga</taxon>
        <taxon>Cucujiformia</taxon>
        <taxon>Curculionidae</taxon>
        <taxon>Dryophthorinae</taxon>
        <taxon>Sitophilus</taxon>
    </lineage>
</organism>
<dbReference type="InParanoid" id="A0A6J2YGD8"/>
<protein>
    <submittedName>
        <fullName evidence="4">Lysophosphatidylserine lipase ABHD12-like</fullName>
    </submittedName>
</protein>
<dbReference type="PANTHER" id="PTHR12277">
    <property type="entry name" value="ALPHA/BETA HYDROLASE DOMAIN-CONTAINING PROTEIN"/>
    <property type="match status" value="1"/>
</dbReference>
<name>A0A6J2YGD8_SITOR</name>
<dbReference type="InterPro" id="IPR029058">
    <property type="entry name" value="AB_hydrolase_fold"/>
</dbReference>
<dbReference type="Gene3D" id="3.40.50.1820">
    <property type="entry name" value="alpha/beta hydrolase"/>
    <property type="match status" value="1"/>
</dbReference>
<dbReference type="PANTHER" id="PTHR12277:SF194">
    <property type="entry name" value="FI04476P"/>
    <property type="match status" value="1"/>
</dbReference>
<dbReference type="GeneID" id="115887724"/>
<evidence type="ECO:0000313" key="4">
    <source>
        <dbReference type="RefSeq" id="XP_030763058.1"/>
    </source>
</evidence>
<sequence length="373" mass="42235">MCCCTFKKRRRSGDSYSSVEGACMCRMWPLWKMILVWGLVAVAGLILLAFILVFIGFPITFWLSYPLQRFLTFIPINSPKNPTFDDPLSYGIQGAYNFYVTVQDYYDPDTLTKIGAWLILPESDMTNVNSANITDILSKTDKDILFYFHGVLANRAKPINQYGVFRKKFMVIAVDHRGYGDSGTDVEMSEPAIVSDHVQLYKWLRGINQKSNIYYWGHSLGTGISCHTLKKLKAESIVPRGLVLEAPFSTMAEEIHYVLGKFFGWLAYFNATMVKPVGDNGILWQSVSNILDVDCPILIMNAEDDGTIPWTLGQKLYNVAITQRDISKQGNATFVHFPADKGYNHNDVTKDPSVPQLIEDFITTCDNFWSNKT</sequence>
<dbReference type="GO" id="GO:0005789">
    <property type="term" value="C:endoplasmic reticulum membrane"/>
    <property type="evidence" value="ECO:0007669"/>
    <property type="project" value="TreeGrafter"/>
</dbReference>
<feature type="transmembrane region" description="Helical" evidence="1">
    <location>
        <begin position="34"/>
        <end position="63"/>
    </location>
</feature>
<dbReference type="GO" id="GO:0052651">
    <property type="term" value="P:monoacylglycerol catabolic process"/>
    <property type="evidence" value="ECO:0007669"/>
    <property type="project" value="TreeGrafter"/>
</dbReference>
<dbReference type="InterPro" id="IPR000073">
    <property type="entry name" value="AB_hydrolase_1"/>
</dbReference>
<dbReference type="AlphaFoldDB" id="A0A6J2YGD8"/>
<dbReference type="GO" id="GO:0004622">
    <property type="term" value="F:phosphatidylcholine lysophospholipase activity"/>
    <property type="evidence" value="ECO:0007669"/>
    <property type="project" value="TreeGrafter"/>
</dbReference>
<keyword evidence="1" id="KW-0812">Transmembrane</keyword>
<feature type="domain" description="AB hydrolase-1" evidence="2">
    <location>
        <begin position="145"/>
        <end position="266"/>
    </location>
</feature>
<evidence type="ECO:0000313" key="3">
    <source>
        <dbReference type="Proteomes" id="UP000504635"/>
    </source>
</evidence>
<gene>
    <name evidence="4" type="primary">LOC115887724</name>
</gene>
<keyword evidence="1" id="KW-1133">Transmembrane helix</keyword>
<dbReference type="SUPFAM" id="SSF53474">
    <property type="entry name" value="alpha/beta-Hydrolases"/>
    <property type="match status" value="1"/>
</dbReference>
<evidence type="ECO:0000259" key="2">
    <source>
        <dbReference type="Pfam" id="PF00561"/>
    </source>
</evidence>
<dbReference type="Proteomes" id="UP000504635">
    <property type="component" value="Unplaced"/>
</dbReference>
<evidence type="ECO:0000256" key="1">
    <source>
        <dbReference type="SAM" id="Phobius"/>
    </source>
</evidence>
<keyword evidence="3" id="KW-1185">Reference proteome</keyword>
<dbReference type="KEGG" id="soy:115887724"/>
<reference evidence="4" key="1">
    <citation type="submission" date="2025-08" db="UniProtKB">
        <authorList>
            <consortium name="RefSeq"/>
        </authorList>
    </citation>
    <scope>IDENTIFICATION</scope>
    <source>
        <tissue evidence="4">Gonads</tissue>
    </source>
</reference>
<dbReference type="Pfam" id="PF00561">
    <property type="entry name" value="Abhydrolase_1"/>
    <property type="match status" value="1"/>
</dbReference>
<dbReference type="GO" id="GO:0006660">
    <property type="term" value="P:phosphatidylserine catabolic process"/>
    <property type="evidence" value="ECO:0007669"/>
    <property type="project" value="TreeGrafter"/>
</dbReference>
<dbReference type="RefSeq" id="XP_030763058.1">
    <property type="nucleotide sequence ID" value="XM_030907198.1"/>
</dbReference>
<keyword evidence="1" id="KW-0472">Membrane</keyword>
<accession>A0A6J2YGD8</accession>
<dbReference type="GO" id="GO:0047372">
    <property type="term" value="F:monoacylglycerol lipase activity"/>
    <property type="evidence" value="ECO:0007669"/>
    <property type="project" value="TreeGrafter"/>
</dbReference>
<proteinExistence type="predicted"/>
<dbReference type="OrthoDB" id="10249433at2759"/>